<dbReference type="Pfam" id="PF06999">
    <property type="entry name" value="Suc_Fer-like"/>
    <property type="match status" value="1"/>
</dbReference>
<accession>A0A8J7AJY2</accession>
<dbReference type="CDD" id="cd03062">
    <property type="entry name" value="TRX_Fd_Sucrase"/>
    <property type="match status" value="1"/>
</dbReference>
<evidence type="ECO:0000313" key="1">
    <source>
        <dbReference type="EMBL" id="MBE9080471.1"/>
    </source>
</evidence>
<dbReference type="PIRSF" id="PIRSF035042">
    <property type="entry name" value="UCP035042_thirdx"/>
    <property type="match status" value="1"/>
</dbReference>
<dbReference type="PANTHER" id="PTHR31902">
    <property type="entry name" value="ACTIN PATCHES DISTAL PROTEIN 1"/>
    <property type="match status" value="1"/>
</dbReference>
<dbReference type="AlphaFoldDB" id="A0A8J7AJY2"/>
<reference evidence="1" key="1">
    <citation type="submission" date="2020-10" db="EMBL/GenBank/DDBJ databases">
        <authorList>
            <person name="Castelo-Branco R."/>
            <person name="Eusebio N."/>
            <person name="Adriana R."/>
            <person name="Vieira A."/>
            <person name="Brugerolle De Fraissinette N."/>
            <person name="Rezende De Castro R."/>
            <person name="Schneider M.P."/>
            <person name="Vasconcelos V."/>
            <person name="Leao P.N."/>
        </authorList>
    </citation>
    <scope>NUCLEOTIDE SEQUENCE</scope>
    <source>
        <strain evidence="1">LEGE 07310</strain>
    </source>
</reference>
<sequence>MTKVLQQEQGIKARVMAIAPDYDPNPSQPRVLHYRRPTECFARFKKQEFLVPSTEIVPLAIALLNQPDDLSQFDTYQQPTSHTRDMMLCTHGSYDVVCGRFGYPLYRKLRHEYRSSPSSALRIWRCTHIGGHQFAPTLLDMPEGRYWGHLVPEILNVLVRRQASVSELRSFYRGWSGLAWAEQITEREIWIKVGWNWLNYLKSGKALAISDPGADYPDRAEIRIDFNSPDGNISGAYEARIEAHGQVTTMWNSGGEQWLEPVKQYQVTHLIKVA</sequence>
<evidence type="ECO:0000313" key="2">
    <source>
        <dbReference type="Proteomes" id="UP000636505"/>
    </source>
</evidence>
<keyword evidence="2" id="KW-1185">Reference proteome</keyword>
<gene>
    <name evidence="1" type="ORF">IQ241_24825</name>
</gene>
<dbReference type="InterPro" id="IPR036249">
    <property type="entry name" value="Thioredoxin-like_sf"/>
</dbReference>
<dbReference type="SUPFAM" id="SSF52833">
    <property type="entry name" value="Thioredoxin-like"/>
    <property type="match status" value="1"/>
</dbReference>
<dbReference type="InterPro" id="IPR009737">
    <property type="entry name" value="Aim32/Apd1-like"/>
</dbReference>
<protein>
    <submittedName>
        <fullName evidence="1">Sucrase ferredoxin</fullName>
    </submittedName>
</protein>
<comment type="caution">
    <text evidence="1">The sequence shown here is derived from an EMBL/GenBank/DDBJ whole genome shotgun (WGS) entry which is preliminary data.</text>
</comment>
<organism evidence="1 2">
    <name type="scientific">Vasconcelosia minhoensis LEGE 07310</name>
    <dbReference type="NCBI Taxonomy" id="915328"/>
    <lineage>
        <taxon>Bacteria</taxon>
        <taxon>Bacillati</taxon>
        <taxon>Cyanobacteriota</taxon>
        <taxon>Cyanophyceae</taxon>
        <taxon>Nodosilineales</taxon>
        <taxon>Cymatolegaceae</taxon>
        <taxon>Vasconcelosia</taxon>
        <taxon>Vasconcelosia minhoensis</taxon>
    </lineage>
</organism>
<proteinExistence type="predicted"/>
<dbReference type="RefSeq" id="WP_193912447.1">
    <property type="nucleotide sequence ID" value="NZ_JADEXG010000123.1"/>
</dbReference>
<dbReference type="InterPro" id="IPR010350">
    <property type="entry name" value="Aim32/Apd1-like_bac"/>
</dbReference>
<dbReference type="Proteomes" id="UP000636505">
    <property type="component" value="Unassembled WGS sequence"/>
</dbReference>
<dbReference type="PANTHER" id="PTHR31902:SF22">
    <property type="entry name" value="SLL1203 PROTEIN"/>
    <property type="match status" value="1"/>
</dbReference>
<dbReference type="EMBL" id="JADEXG010000123">
    <property type="protein sequence ID" value="MBE9080471.1"/>
    <property type="molecule type" value="Genomic_DNA"/>
</dbReference>
<name>A0A8J7AJY2_9CYAN</name>